<protein>
    <recommendedName>
        <fullName evidence="1">Trans-2-enoyl-CoA reductase-like NAD(P)H binding domain-containing protein</fullName>
    </recommendedName>
</protein>
<keyword evidence="3" id="KW-1185">Reference proteome</keyword>
<dbReference type="Gene3D" id="3.40.50.720">
    <property type="entry name" value="NAD(P)-binding Rossmann-like Domain"/>
    <property type="match status" value="1"/>
</dbReference>
<evidence type="ECO:0000259" key="1">
    <source>
        <dbReference type="Pfam" id="PF12242"/>
    </source>
</evidence>
<dbReference type="InterPro" id="IPR050048">
    <property type="entry name" value="FabV-like_NADH_b"/>
</dbReference>
<dbReference type="InterPro" id="IPR036291">
    <property type="entry name" value="NAD(P)-bd_dom_sf"/>
</dbReference>
<evidence type="ECO:0000313" key="3">
    <source>
        <dbReference type="Proteomes" id="UP000269721"/>
    </source>
</evidence>
<proteinExistence type="predicted"/>
<dbReference type="OrthoDB" id="37659at2759"/>
<organism evidence="2 3">
    <name type="scientific">Blyttiomyces helicus</name>
    <dbReference type="NCBI Taxonomy" id="388810"/>
    <lineage>
        <taxon>Eukaryota</taxon>
        <taxon>Fungi</taxon>
        <taxon>Fungi incertae sedis</taxon>
        <taxon>Chytridiomycota</taxon>
        <taxon>Chytridiomycota incertae sedis</taxon>
        <taxon>Chytridiomycetes</taxon>
        <taxon>Chytridiomycetes incertae sedis</taxon>
        <taxon>Blyttiomyces</taxon>
    </lineage>
</organism>
<name>A0A4P9WC31_9FUNG</name>
<dbReference type="AlphaFoldDB" id="A0A4P9WC31"/>
<dbReference type="Pfam" id="PF12242">
    <property type="entry name" value="Eno-Rase_NADH_b"/>
    <property type="match status" value="1"/>
</dbReference>
<accession>A0A4P9WC31</accession>
<feature type="domain" description="Trans-2-enoyl-CoA reductase-like NAD(P)H binding" evidence="1">
    <location>
        <begin position="4"/>
        <end position="34"/>
    </location>
</feature>
<dbReference type="Proteomes" id="UP000269721">
    <property type="component" value="Unassembled WGS sequence"/>
</dbReference>
<evidence type="ECO:0000313" key="2">
    <source>
        <dbReference type="EMBL" id="RKO88430.1"/>
    </source>
</evidence>
<sequence length="58" mass="6109">MPSKKQPKKVLIVGASSGIGRALAVAYAENYQAKSKKPAADVPTKIILVVSARSWGLD</sequence>
<reference evidence="3" key="1">
    <citation type="journal article" date="2018" name="Nat. Microbiol.">
        <title>Leveraging single-cell genomics to expand the fungal tree of life.</title>
        <authorList>
            <person name="Ahrendt S.R."/>
            <person name="Quandt C.A."/>
            <person name="Ciobanu D."/>
            <person name="Clum A."/>
            <person name="Salamov A."/>
            <person name="Andreopoulos B."/>
            <person name="Cheng J.F."/>
            <person name="Woyke T."/>
            <person name="Pelin A."/>
            <person name="Henrissat B."/>
            <person name="Reynolds N.K."/>
            <person name="Benny G.L."/>
            <person name="Smith M.E."/>
            <person name="James T.Y."/>
            <person name="Grigoriev I.V."/>
        </authorList>
    </citation>
    <scope>NUCLEOTIDE SEQUENCE [LARGE SCALE GENOMIC DNA]</scope>
</reference>
<gene>
    <name evidence="2" type="ORF">BDK51DRAFT_40508</name>
</gene>
<dbReference type="SUPFAM" id="SSF51735">
    <property type="entry name" value="NAD(P)-binding Rossmann-fold domains"/>
    <property type="match status" value="1"/>
</dbReference>
<dbReference type="EMBL" id="KZ996720">
    <property type="protein sequence ID" value="RKO88430.1"/>
    <property type="molecule type" value="Genomic_DNA"/>
</dbReference>